<evidence type="ECO:0000313" key="1">
    <source>
        <dbReference type="EMBL" id="TQL87918.1"/>
    </source>
</evidence>
<dbReference type="AlphaFoldDB" id="A0A543BSW1"/>
<name>A0A543BSW1_9ACTN</name>
<organism evidence="1 2">
    <name type="scientific">Actinoallomurus bryophytorum</name>
    <dbReference type="NCBI Taxonomy" id="1490222"/>
    <lineage>
        <taxon>Bacteria</taxon>
        <taxon>Bacillati</taxon>
        <taxon>Actinomycetota</taxon>
        <taxon>Actinomycetes</taxon>
        <taxon>Streptosporangiales</taxon>
        <taxon>Thermomonosporaceae</taxon>
        <taxon>Actinoallomurus</taxon>
    </lineage>
</organism>
<protein>
    <submittedName>
        <fullName evidence="1">Uncharacterized protein</fullName>
    </submittedName>
</protein>
<dbReference type="EMBL" id="VFOZ01000003">
    <property type="protein sequence ID" value="TQL87918.1"/>
    <property type="molecule type" value="Genomic_DNA"/>
</dbReference>
<gene>
    <name evidence="1" type="ORF">FB559_8530</name>
</gene>
<accession>A0A543BSW1</accession>
<keyword evidence="2" id="KW-1185">Reference proteome</keyword>
<proteinExistence type="predicted"/>
<dbReference type="Proteomes" id="UP000316096">
    <property type="component" value="Unassembled WGS sequence"/>
</dbReference>
<sequence length="29" mass="3017">MGVSERVPVTVLVLVAAPDSPEPLAAEIR</sequence>
<reference evidence="1 2" key="1">
    <citation type="submission" date="2019-06" db="EMBL/GenBank/DDBJ databases">
        <title>Sequencing the genomes of 1000 actinobacteria strains.</title>
        <authorList>
            <person name="Klenk H.-P."/>
        </authorList>
    </citation>
    <scope>NUCLEOTIDE SEQUENCE [LARGE SCALE GENOMIC DNA]</scope>
    <source>
        <strain evidence="1 2">DSM 102200</strain>
    </source>
</reference>
<evidence type="ECO:0000313" key="2">
    <source>
        <dbReference type="Proteomes" id="UP000316096"/>
    </source>
</evidence>
<comment type="caution">
    <text evidence="1">The sequence shown here is derived from an EMBL/GenBank/DDBJ whole genome shotgun (WGS) entry which is preliminary data.</text>
</comment>